<gene>
    <name evidence="1" type="ORF">Mbo2_064</name>
</gene>
<proteinExistence type="predicted"/>
<name>A0A9E7IEF9_9CAUD</name>
<organism evidence="1 2">
    <name type="scientific">Rhodococcus phage Mbo2</name>
    <dbReference type="NCBI Taxonomy" id="2936911"/>
    <lineage>
        <taxon>Viruses</taxon>
        <taxon>Duplodnaviria</taxon>
        <taxon>Heunggongvirae</taxon>
        <taxon>Uroviricota</taxon>
        <taxon>Caudoviricetes</taxon>
        <taxon>Caudoviricetes incertae sedis</taxon>
        <taxon>Mboduovirus</taxon>
        <taxon>Mboduovirus mbo2</taxon>
    </lineage>
</organism>
<protein>
    <submittedName>
        <fullName evidence="1">Uncharacterized protein</fullName>
    </submittedName>
</protein>
<reference evidence="1" key="1">
    <citation type="submission" date="2022-04" db="EMBL/GenBank/DDBJ databases">
        <authorList>
            <person name="Hwangbo M."/>
            <person name="Wang B."/>
            <person name="Gill J.J."/>
            <person name="Chu K.-H."/>
            <person name="Young R."/>
        </authorList>
    </citation>
    <scope>NUCLEOTIDE SEQUENCE</scope>
</reference>
<evidence type="ECO:0000313" key="1">
    <source>
        <dbReference type="EMBL" id="URG17434.1"/>
    </source>
</evidence>
<evidence type="ECO:0000313" key="2">
    <source>
        <dbReference type="Proteomes" id="UP001057233"/>
    </source>
</evidence>
<sequence length="103" mass="11515">MIRVPIQVNDRTLYTVDIVRAKGFSTANANGNSSNLEMRPNTISDYRWRVFIGVPKPEYQSLVEAGWVTHRYGDGAVALVAKVMDMIDEKMILDVIAKEKGTA</sequence>
<dbReference type="Proteomes" id="UP001057233">
    <property type="component" value="Segment"/>
</dbReference>
<keyword evidence="2" id="KW-1185">Reference proteome</keyword>
<accession>A0A9E7IEF9</accession>
<dbReference type="EMBL" id="ON191531">
    <property type="protein sequence ID" value="URG17434.1"/>
    <property type="molecule type" value="Genomic_DNA"/>
</dbReference>